<evidence type="ECO:0000256" key="5">
    <source>
        <dbReference type="PROSITE-ProRule" id="PRU00843"/>
    </source>
</evidence>
<evidence type="ECO:0000256" key="6">
    <source>
        <dbReference type="RuleBase" id="RU000505"/>
    </source>
</evidence>
<feature type="binding site" evidence="5">
    <location>
        <begin position="175"/>
        <end position="179"/>
    </location>
    <ligand>
        <name>ATP</name>
        <dbReference type="ChEBI" id="CHEBI:30616"/>
    </ligand>
</feature>
<dbReference type="NCBIfam" id="NF002194">
    <property type="entry name" value="PRK01059.1-4"/>
    <property type="match status" value="1"/>
</dbReference>
<feature type="binding site" evidence="5">
    <location>
        <begin position="206"/>
        <end position="211"/>
    </location>
    <ligand>
        <name>ATP</name>
        <dbReference type="ChEBI" id="CHEBI:30616"/>
    </ligand>
</feature>
<accession>A0A8E6B1Z1</accession>
<dbReference type="Pfam" id="PF00217">
    <property type="entry name" value="ATP-gua_Ptrans"/>
    <property type="match status" value="1"/>
</dbReference>
<evidence type="ECO:0000256" key="4">
    <source>
        <dbReference type="ARBA" id="ARBA00022840"/>
    </source>
</evidence>
<keyword evidence="3 5" id="KW-0418">Kinase</keyword>
<dbReference type="Gene3D" id="3.30.590.10">
    <property type="entry name" value="Glutamine synthetase/guanido kinase, catalytic domain"/>
    <property type="match status" value="1"/>
</dbReference>
<evidence type="ECO:0000256" key="3">
    <source>
        <dbReference type="ARBA" id="ARBA00022777"/>
    </source>
</evidence>
<sequence>MKLDSMLPQLGEWLRGTGPESDIVISTRIRLARNLADMPFTNRAAGIQKAEVESKLRETIAKLNWHSPLHYIGMQDLNALNRQFLVERQLISREMANVLEGPRGVAFDDTESVSLMVNEEDQLRMQVMRSGFALDQAWETIDRIDDMIEQKVQYAFHDQFGYLTACPTNVGTGMRASVMLHLPGLGLTKQIEKAFKAMQKINLVVRGLYGEGSRASGDFFQISNQMTLGKSEPEALNDIRSLIHDTLKYERFARSTLLRENKQALQDRVARALGTLQSATMMTSEETMELLSAVRLGVHMHLIEDLTAPLINELFLQTQPAHLQKIIGEALDGEARNAARARYLRQRLREISPQAN</sequence>
<dbReference type="InterPro" id="IPR023660">
    <property type="entry name" value="Arg_Kinase"/>
</dbReference>
<protein>
    <submittedName>
        <fullName evidence="8">Protein arginine kinase</fullName>
        <ecNumber evidence="8">2.7.14.1</ecNumber>
    </submittedName>
</protein>
<keyword evidence="9" id="KW-1185">Reference proteome</keyword>
<dbReference type="Proteomes" id="UP000676194">
    <property type="component" value="Chromosome"/>
</dbReference>
<comment type="similarity">
    <text evidence="5 6">Belongs to the ATP:guanido phosphotransferase family.</text>
</comment>
<dbReference type="AlphaFoldDB" id="A0A8E6B1Z1"/>
<dbReference type="InterPro" id="IPR000749">
    <property type="entry name" value="ATP-guanido_PTrfase"/>
</dbReference>
<evidence type="ECO:0000313" key="9">
    <source>
        <dbReference type="Proteomes" id="UP000676194"/>
    </source>
</evidence>
<gene>
    <name evidence="8" type="ORF">KIH39_13545</name>
</gene>
<dbReference type="GO" id="GO:1990424">
    <property type="term" value="F:protein arginine kinase activity"/>
    <property type="evidence" value="ECO:0007669"/>
    <property type="project" value="UniProtKB-EC"/>
</dbReference>
<keyword evidence="2 5" id="KW-0547">Nucleotide-binding</keyword>
<dbReference type="GO" id="GO:0005615">
    <property type="term" value="C:extracellular space"/>
    <property type="evidence" value="ECO:0007669"/>
    <property type="project" value="TreeGrafter"/>
</dbReference>
<dbReference type="PROSITE" id="PS00112">
    <property type="entry name" value="PHOSPHAGEN_KINASE"/>
    <property type="match status" value="1"/>
</dbReference>
<reference evidence="8" key="1">
    <citation type="submission" date="2021-05" db="EMBL/GenBank/DDBJ databases">
        <title>Complete genome sequence of the cellulolytic planctomycete Telmatocola sphagniphila SP2T and characterization of the first cellulase from planctomycetes.</title>
        <authorList>
            <person name="Rakitin A.L."/>
            <person name="Beletsky A.V."/>
            <person name="Naumoff D.G."/>
            <person name="Kulichevskaya I.S."/>
            <person name="Mardanov A.V."/>
            <person name="Ravin N.V."/>
            <person name="Dedysh S.N."/>
        </authorList>
    </citation>
    <scope>NUCLEOTIDE SEQUENCE</scope>
    <source>
        <strain evidence="8">SP2T</strain>
    </source>
</reference>
<evidence type="ECO:0000256" key="1">
    <source>
        <dbReference type="ARBA" id="ARBA00022679"/>
    </source>
</evidence>
<dbReference type="PANTHER" id="PTHR11547:SF38">
    <property type="entry name" value="ARGININE KINASE 1-RELATED"/>
    <property type="match status" value="1"/>
</dbReference>
<evidence type="ECO:0000259" key="7">
    <source>
        <dbReference type="PROSITE" id="PS51510"/>
    </source>
</evidence>
<dbReference type="PROSITE" id="PS51510">
    <property type="entry name" value="PHOSPHAGEN_KINASE_C"/>
    <property type="match status" value="1"/>
</dbReference>
<evidence type="ECO:0000313" key="8">
    <source>
        <dbReference type="EMBL" id="QVL29894.1"/>
    </source>
</evidence>
<dbReference type="InterPro" id="IPR022415">
    <property type="entry name" value="ATP-guanido_PTrfase_AS"/>
</dbReference>
<dbReference type="GO" id="GO:0046314">
    <property type="term" value="P:phosphocreatine biosynthetic process"/>
    <property type="evidence" value="ECO:0007669"/>
    <property type="project" value="InterPro"/>
</dbReference>
<dbReference type="SUPFAM" id="SSF55931">
    <property type="entry name" value="Glutamine synthetase/guanido kinase"/>
    <property type="match status" value="1"/>
</dbReference>
<proteinExistence type="inferred from homology"/>
<evidence type="ECO:0000256" key="2">
    <source>
        <dbReference type="ARBA" id="ARBA00022741"/>
    </source>
</evidence>
<comment type="caution">
    <text evidence="5">Lacks conserved residue(s) required for the propagation of feature annotation.</text>
</comment>
<feature type="binding site" evidence="5">
    <location>
        <position position="124"/>
    </location>
    <ligand>
        <name>ATP</name>
        <dbReference type="ChEBI" id="CHEBI:30616"/>
    </ligand>
</feature>
<name>A0A8E6B1Z1_9BACT</name>
<keyword evidence="1 5" id="KW-0808">Transferase</keyword>
<feature type="binding site" evidence="5">
    <location>
        <begin position="26"/>
        <end position="30"/>
    </location>
    <ligand>
        <name>ATP</name>
        <dbReference type="ChEBI" id="CHEBI:30616"/>
    </ligand>
</feature>
<dbReference type="InterPro" id="IPR014746">
    <property type="entry name" value="Gln_synth/guanido_kin_cat_dom"/>
</dbReference>
<dbReference type="CDD" id="cd07930">
    <property type="entry name" value="bacterial_phosphagen_kinase"/>
    <property type="match status" value="1"/>
</dbReference>
<dbReference type="GO" id="GO:0004111">
    <property type="term" value="F:creatine kinase activity"/>
    <property type="evidence" value="ECO:0007669"/>
    <property type="project" value="InterPro"/>
</dbReference>
<dbReference type="PANTHER" id="PTHR11547">
    <property type="entry name" value="ARGININE OR CREATINE KINASE"/>
    <property type="match status" value="1"/>
</dbReference>
<dbReference type="EC" id="2.7.14.1" evidence="8"/>
<feature type="domain" description="Phosphagen kinase C-terminal" evidence="7">
    <location>
        <begin position="23"/>
        <end position="253"/>
    </location>
</feature>
<dbReference type="InterPro" id="IPR022414">
    <property type="entry name" value="ATP-guanido_PTrfase_cat"/>
</dbReference>
<dbReference type="RefSeq" id="WP_213493776.1">
    <property type="nucleotide sequence ID" value="NZ_CP074694.1"/>
</dbReference>
<organism evidence="8 9">
    <name type="scientific">Telmatocola sphagniphila</name>
    <dbReference type="NCBI Taxonomy" id="1123043"/>
    <lineage>
        <taxon>Bacteria</taxon>
        <taxon>Pseudomonadati</taxon>
        <taxon>Planctomycetota</taxon>
        <taxon>Planctomycetia</taxon>
        <taxon>Gemmatales</taxon>
        <taxon>Gemmataceae</taxon>
    </lineage>
</organism>
<keyword evidence="4 5" id="KW-0067">ATP-binding</keyword>
<dbReference type="GO" id="GO:0005524">
    <property type="term" value="F:ATP binding"/>
    <property type="evidence" value="ECO:0007669"/>
    <property type="project" value="UniProtKB-UniRule"/>
</dbReference>
<dbReference type="EMBL" id="CP074694">
    <property type="protein sequence ID" value="QVL29894.1"/>
    <property type="molecule type" value="Genomic_DNA"/>
</dbReference>
<dbReference type="KEGG" id="tsph:KIH39_13545"/>